<protein>
    <submittedName>
        <fullName evidence="1">Uncharacterized protein</fullName>
    </submittedName>
</protein>
<reference evidence="2" key="1">
    <citation type="journal article" date="2023" name="Nat. Plants">
        <title>Single-cell RNA sequencing provides a high-resolution roadmap for understanding the multicellular compartmentation of specialized metabolism.</title>
        <authorList>
            <person name="Sun S."/>
            <person name="Shen X."/>
            <person name="Li Y."/>
            <person name="Li Y."/>
            <person name="Wang S."/>
            <person name="Li R."/>
            <person name="Zhang H."/>
            <person name="Shen G."/>
            <person name="Guo B."/>
            <person name="Wei J."/>
            <person name="Xu J."/>
            <person name="St-Pierre B."/>
            <person name="Chen S."/>
            <person name="Sun C."/>
        </authorList>
    </citation>
    <scope>NUCLEOTIDE SEQUENCE [LARGE SCALE GENOMIC DNA]</scope>
</reference>
<name>A0ACC0A8B9_CATRO</name>
<keyword evidence="2" id="KW-1185">Reference proteome</keyword>
<comment type="caution">
    <text evidence="1">The sequence shown here is derived from an EMBL/GenBank/DDBJ whole genome shotgun (WGS) entry which is preliminary data.</text>
</comment>
<evidence type="ECO:0000313" key="2">
    <source>
        <dbReference type="Proteomes" id="UP001060085"/>
    </source>
</evidence>
<dbReference type="EMBL" id="CM044706">
    <property type="protein sequence ID" value="KAI5657069.1"/>
    <property type="molecule type" value="Genomic_DNA"/>
</dbReference>
<dbReference type="Proteomes" id="UP001060085">
    <property type="component" value="Linkage Group LG06"/>
</dbReference>
<accession>A0ACC0A8B9</accession>
<sequence length="113" mass="12649">MKKKLLATIQIQAILVERFSKSKELEELHKHRTVYLINIIQRFHEVKRKAEEEAAATGTVVPDNLAITAIVAGGMNHGCVYRAILKAAHLRAKSSWPLLVEGLAPIWRAVLLC</sequence>
<gene>
    <name evidence="1" type="ORF">M9H77_25862</name>
</gene>
<organism evidence="1 2">
    <name type="scientific">Catharanthus roseus</name>
    <name type="common">Madagascar periwinkle</name>
    <name type="synonym">Vinca rosea</name>
    <dbReference type="NCBI Taxonomy" id="4058"/>
    <lineage>
        <taxon>Eukaryota</taxon>
        <taxon>Viridiplantae</taxon>
        <taxon>Streptophyta</taxon>
        <taxon>Embryophyta</taxon>
        <taxon>Tracheophyta</taxon>
        <taxon>Spermatophyta</taxon>
        <taxon>Magnoliopsida</taxon>
        <taxon>eudicotyledons</taxon>
        <taxon>Gunneridae</taxon>
        <taxon>Pentapetalae</taxon>
        <taxon>asterids</taxon>
        <taxon>lamiids</taxon>
        <taxon>Gentianales</taxon>
        <taxon>Apocynaceae</taxon>
        <taxon>Rauvolfioideae</taxon>
        <taxon>Vinceae</taxon>
        <taxon>Catharanthinae</taxon>
        <taxon>Catharanthus</taxon>
    </lineage>
</organism>
<evidence type="ECO:0000313" key="1">
    <source>
        <dbReference type="EMBL" id="KAI5657069.1"/>
    </source>
</evidence>
<proteinExistence type="predicted"/>